<dbReference type="Gene3D" id="2.70.40.10">
    <property type="match status" value="1"/>
</dbReference>
<comment type="function">
    <text evidence="8">This enzyme is involved in nucleotide metabolism: it produces dUMP, the immediate precursor of thymidine nucleotides and it decreases the intracellular concentration of dUTP so that uracil cannot be incorporated into DNA.</text>
</comment>
<keyword evidence="11" id="KW-1185">Reference proteome</keyword>
<dbReference type="GO" id="GO:0046081">
    <property type="term" value="P:dUTP catabolic process"/>
    <property type="evidence" value="ECO:0007669"/>
    <property type="project" value="InterPro"/>
</dbReference>
<evidence type="ECO:0000256" key="4">
    <source>
        <dbReference type="ARBA" id="ARBA00022801"/>
    </source>
</evidence>
<evidence type="ECO:0000256" key="2">
    <source>
        <dbReference type="ARBA" id="ARBA00006581"/>
    </source>
</evidence>
<dbReference type="PANTHER" id="PTHR11241">
    <property type="entry name" value="DEOXYURIDINE 5'-TRIPHOSPHATE NUCLEOTIDOHYDROLASE"/>
    <property type="match status" value="1"/>
</dbReference>
<evidence type="ECO:0000256" key="5">
    <source>
        <dbReference type="ARBA" id="ARBA00022842"/>
    </source>
</evidence>
<organism evidence="10 11">
    <name type="scientific">Sphingopyxis lindanitolerans</name>
    <dbReference type="NCBI Taxonomy" id="2054227"/>
    <lineage>
        <taxon>Bacteria</taxon>
        <taxon>Pseudomonadati</taxon>
        <taxon>Pseudomonadota</taxon>
        <taxon>Alphaproteobacteria</taxon>
        <taxon>Sphingomonadales</taxon>
        <taxon>Sphingomonadaceae</taxon>
        <taxon>Sphingopyxis</taxon>
    </lineage>
</organism>
<comment type="caution">
    <text evidence="8">Lacks conserved residue(s) required for the propagation of feature annotation.</text>
</comment>
<dbReference type="InterPro" id="IPR029054">
    <property type="entry name" value="dUTPase-like"/>
</dbReference>
<evidence type="ECO:0000256" key="6">
    <source>
        <dbReference type="ARBA" id="ARBA00023080"/>
    </source>
</evidence>
<dbReference type="GO" id="GO:0004170">
    <property type="term" value="F:dUTP diphosphatase activity"/>
    <property type="evidence" value="ECO:0007669"/>
    <property type="project" value="UniProtKB-UniRule"/>
</dbReference>
<feature type="binding site" evidence="8">
    <location>
        <position position="88"/>
    </location>
    <ligand>
        <name>substrate</name>
    </ligand>
</feature>
<protein>
    <recommendedName>
        <fullName evidence="8">Deoxyuridine 5'-triphosphate nucleotidohydrolase</fullName>
        <shortName evidence="8">dUTPase</shortName>
        <ecNumber evidence="8">3.6.1.23</ecNumber>
    </recommendedName>
    <alternativeName>
        <fullName evidence="8">dUTP pyrophosphatase</fullName>
    </alternativeName>
</protein>
<dbReference type="AlphaFoldDB" id="A0A2S8B8B4"/>
<dbReference type="EC" id="3.6.1.23" evidence="8"/>
<comment type="catalytic activity">
    <reaction evidence="7 8">
        <text>dUTP + H2O = dUMP + diphosphate + H(+)</text>
        <dbReference type="Rhea" id="RHEA:10248"/>
        <dbReference type="ChEBI" id="CHEBI:15377"/>
        <dbReference type="ChEBI" id="CHEBI:15378"/>
        <dbReference type="ChEBI" id="CHEBI:33019"/>
        <dbReference type="ChEBI" id="CHEBI:61555"/>
        <dbReference type="ChEBI" id="CHEBI:246422"/>
        <dbReference type="EC" id="3.6.1.23"/>
    </reaction>
</comment>
<keyword evidence="3 8" id="KW-0479">Metal-binding</keyword>
<dbReference type="UniPathway" id="UPA00610">
    <property type="reaction ID" value="UER00666"/>
</dbReference>
<keyword evidence="4 8" id="KW-0378">Hydrolase</keyword>
<dbReference type="GO" id="GO:0006226">
    <property type="term" value="P:dUMP biosynthetic process"/>
    <property type="evidence" value="ECO:0007669"/>
    <property type="project" value="UniProtKB-UniRule"/>
</dbReference>
<comment type="similarity">
    <text evidence="2 8">Belongs to the dUTPase family.</text>
</comment>
<dbReference type="NCBIfam" id="TIGR00576">
    <property type="entry name" value="dut"/>
    <property type="match status" value="1"/>
</dbReference>
<dbReference type="InterPro" id="IPR033704">
    <property type="entry name" value="dUTPase_trimeric"/>
</dbReference>
<dbReference type="EMBL" id="PHFW01000002">
    <property type="protein sequence ID" value="PQM28651.1"/>
    <property type="molecule type" value="Genomic_DNA"/>
</dbReference>
<dbReference type="Proteomes" id="UP000238954">
    <property type="component" value="Chromosome"/>
</dbReference>
<evidence type="ECO:0000256" key="8">
    <source>
        <dbReference type="HAMAP-Rule" id="MF_00116"/>
    </source>
</evidence>
<dbReference type="FunFam" id="2.70.40.10:FF:000008">
    <property type="entry name" value="Deoxyuridine 5'-triphosphate nucleotidohydrolase"/>
    <property type="match status" value="1"/>
</dbReference>
<keyword evidence="6 8" id="KW-0546">Nucleotide metabolism</keyword>
<comment type="cofactor">
    <cofactor evidence="1 8">
        <name>Mg(2+)</name>
        <dbReference type="ChEBI" id="CHEBI:18420"/>
    </cofactor>
</comment>
<dbReference type="InterPro" id="IPR036157">
    <property type="entry name" value="dUTPase-like_sf"/>
</dbReference>
<sequence>MSSTPAYPLPMIEIRVQRLPNGGGLPLPAYASDGAAGMDVVAAETLTLRPGARHAVATGFAMAIPPGYEVQVRPRSGLALKHGITCLNTPGTIDSDYRGEVKVILANLSDDNFEISRGDRIAQLVPAAVQRAAFAEVETLDETARGAGGFGSTGVASDDGVEAIEDDHIPDNLGSLAAMKMRQPGD</sequence>
<feature type="binding site" evidence="8">
    <location>
        <begin position="75"/>
        <end position="77"/>
    </location>
    <ligand>
        <name>substrate</name>
    </ligand>
</feature>
<dbReference type="PANTHER" id="PTHR11241:SF0">
    <property type="entry name" value="DEOXYURIDINE 5'-TRIPHOSPHATE NUCLEOTIDOHYDROLASE"/>
    <property type="match status" value="1"/>
</dbReference>
<name>A0A2S8B8B4_9SPHN</name>
<proteinExistence type="inferred from homology"/>
<evidence type="ECO:0000256" key="3">
    <source>
        <dbReference type="ARBA" id="ARBA00022723"/>
    </source>
</evidence>
<evidence type="ECO:0000313" key="11">
    <source>
        <dbReference type="Proteomes" id="UP000238954"/>
    </source>
</evidence>
<gene>
    <name evidence="8" type="primary">dut</name>
    <name evidence="10" type="ORF">CVO77_09450</name>
</gene>
<dbReference type="InterPro" id="IPR008181">
    <property type="entry name" value="dUTPase"/>
</dbReference>
<dbReference type="HAMAP" id="MF_00116">
    <property type="entry name" value="dUTPase_bact"/>
    <property type="match status" value="1"/>
</dbReference>
<evidence type="ECO:0000313" key="10">
    <source>
        <dbReference type="EMBL" id="PQM28651.1"/>
    </source>
</evidence>
<dbReference type="SUPFAM" id="SSF51283">
    <property type="entry name" value="dUTPase-like"/>
    <property type="match status" value="1"/>
</dbReference>
<reference evidence="11" key="1">
    <citation type="submission" date="2017-11" db="EMBL/GenBank/DDBJ databases">
        <title>The complete genome sequence of Sphingopyxis pomeranensis sp. nov. strain WS5A3p.</title>
        <authorList>
            <person name="Kaminski M.A."/>
        </authorList>
    </citation>
    <scope>NUCLEOTIDE SEQUENCE [LARGE SCALE GENOMIC DNA]</scope>
    <source>
        <strain evidence="11">WS5A3p</strain>
    </source>
</reference>
<accession>A0A2S8B8B4</accession>
<comment type="pathway">
    <text evidence="8">Pyrimidine metabolism; dUMP biosynthesis; dUMP from dCTP (dUTP route): step 2/2.</text>
</comment>
<dbReference type="NCBIfam" id="NF001862">
    <property type="entry name" value="PRK00601.1"/>
    <property type="match status" value="1"/>
</dbReference>
<dbReference type="GO" id="GO:0000287">
    <property type="term" value="F:magnesium ion binding"/>
    <property type="evidence" value="ECO:0007669"/>
    <property type="project" value="UniProtKB-UniRule"/>
</dbReference>
<keyword evidence="5 8" id="KW-0460">Magnesium</keyword>
<evidence type="ECO:0000256" key="1">
    <source>
        <dbReference type="ARBA" id="ARBA00001946"/>
    </source>
</evidence>
<feature type="binding site" evidence="8">
    <location>
        <begin position="92"/>
        <end position="94"/>
    </location>
    <ligand>
        <name>substrate</name>
    </ligand>
</feature>
<dbReference type="Pfam" id="PF00692">
    <property type="entry name" value="dUTPase"/>
    <property type="match status" value="1"/>
</dbReference>
<dbReference type="OrthoDB" id="9809956at2"/>
<evidence type="ECO:0000256" key="7">
    <source>
        <dbReference type="ARBA" id="ARBA00047686"/>
    </source>
</evidence>
<feature type="domain" description="dUTPase-like" evidence="9">
    <location>
        <begin position="26"/>
        <end position="154"/>
    </location>
</feature>
<dbReference type="CDD" id="cd07557">
    <property type="entry name" value="trimeric_dUTPase"/>
    <property type="match status" value="1"/>
</dbReference>
<evidence type="ECO:0000259" key="9">
    <source>
        <dbReference type="Pfam" id="PF00692"/>
    </source>
</evidence>
<comment type="caution">
    <text evidence="10">The sequence shown here is derived from an EMBL/GenBank/DDBJ whole genome shotgun (WGS) entry which is preliminary data.</text>
</comment>